<reference evidence="2" key="1">
    <citation type="submission" date="2020-05" db="UniProtKB">
        <authorList>
            <consortium name="EnsemblMetazoa"/>
        </authorList>
    </citation>
    <scope>IDENTIFICATION</scope>
    <source>
        <strain evidence="2">TTRI</strain>
    </source>
</reference>
<organism evidence="2 3">
    <name type="scientific">Glossina austeni</name>
    <name type="common">Savannah tsetse fly</name>
    <dbReference type="NCBI Taxonomy" id="7395"/>
    <lineage>
        <taxon>Eukaryota</taxon>
        <taxon>Metazoa</taxon>
        <taxon>Ecdysozoa</taxon>
        <taxon>Arthropoda</taxon>
        <taxon>Hexapoda</taxon>
        <taxon>Insecta</taxon>
        <taxon>Pterygota</taxon>
        <taxon>Neoptera</taxon>
        <taxon>Endopterygota</taxon>
        <taxon>Diptera</taxon>
        <taxon>Brachycera</taxon>
        <taxon>Muscomorpha</taxon>
        <taxon>Hippoboscoidea</taxon>
        <taxon>Glossinidae</taxon>
        <taxon>Glossina</taxon>
    </lineage>
</organism>
<feature type="compositionally biased region" description="Polar residues" evidence="1">
    <location>
        <begin position="134"/>
        <end position="153"/>
    </location>
</feature>
<dbReference type="Proteomes" id="UP000078200">
    <property type="component" value="Unassembled WGS sequence"/>
</dbReference>
<proteinExistence type="predicted"/>
<evidence type="ECO:0000313" key="2">
    <source>
        <dbReference type="EnsemblMetazoa" id="GAUT024412-PA"/>
    </source>
</evidence>
<keyword evidence="3" id="KW-1185">Reference proteome</keyword>
<evidence type="ECO:0000313" key="3">
    <source>
        <dbReference type="Proteomes" id="UP000078200"/>
    </source>
</evidence>
<protein>
    <submittedName>
        <fullName evidence="2">Uncharacterized protein</fullName>
    </submittedName>
</protein>
<dbReference type="VEuPathDB" id="VectorBase:GAUT024412"/>
<dbReference type="EnsemblMetazoa" id="GAUT024412-RA">
    <property type="protein sequence ID" value="GAUT024412-PA"/>
    <property type="gene ID" value="GAUT024412"/>
</dbReference>
<feature type="region of interest" description="Disordered" evidence="1">
    <location>
        <begin position="134"/>
        <end position="172"/>
    </location>
</feature>
<name>A0A1A9V3E2_GLOAU</name>
<feature type="region of interest" description="Disordered" evidence="1">
    <location>
        <begin position="299"/>
        <end position="319"/>
    </location>
</feature>
<feature type="compositionally biased region" description="Low complexity" evidence="1">
    <location>
        <begin position="160"/>
        <end position="170"/>
    </location>
</feature>
<evidence type="ECO:0000256" key="1">
    <source>
        <dbReference type="SAM" id="MobiDB-lite"/>
    </source>
</evidence>
<accession>A0A1A9V3E2</accession>
<dbReference type="AlphaFoldDB" id="A0A1A9V3E2"/>
<sequence>MASVQFQSFDKNSYRTAIEINYKENLSILCTSAKVESLIPATTTTSSIINSRKQFSDNKASDNTYKKVTIVYEEQNKRRDKSVHTKPDILAFTREKFIENDSVFIYKPNSADIWPSHRQGDGCGNCWLQQKSVTLTDDHNNNNGDGKVSNSVTRQERQQQQKQQQQKQKQYTSGKGYLYASHKANFSKQQQQQRWLFTPTAPKTTSAIRTIRNNVNGILDASYEQQSVARKFQNHKTNINDFNAKHKMPSKINIKTNTTTTARKTIENSCFKYISQLQAFTTKTVKELCQRINASSTKTTTTTTRTRTRTMPSSSPTLLSNTQLSKLYETNKCCHSDDKRTQQHHHQYKQKMQTYCLKKSLQYQASSRATSRTTSSSIENIRDIRDHVNLSRNSLNRRQRNIFKSNDIINNSNICKQFTNIENTWTTTTTTSRAAFAAINFLMGCQRLAKTLLSLLVIFNMLPLFCADINGKFSSHVRTVLSLSHSNEKNKKMFHSAPIWTPSRSLRVNVPDWLTVSECVCVRSLISDVRVKLKVKALNTPLT</sequence>